<evidence type="ECO:0000256" key="1">
    <source>
        <dbReference type="ARBA" id="ARBA00004123"/>
    </source>
</evidence>
<organism evidence="9 10">
    <name type="scientific">Coprinellus micaceus</name>
    <name type="common">Glistening ink-cap mushroom</name>
    <name type="synonym">Coprinus micaceus</name>
    <dbReference type="NCBI Taxonomy" id="71717"/>
    <lineage>
        <taxon>Eukaryota</taxon>
        <taxon>Fungi</taxon>
        <taxon>Dikarya</taxon>
        <taxon>Basidiomycota</taxon>
        <taxon>Agaricomycotina</taxon>
        <taxon>Agaricomycetes</taxon>
        <taxon>Agaricomycetidae</taxon>
        <taxon>Agaricales</taxon>
        <taxon>Agaricineae</taxon>
        <taxon>Psathyrellaceae</taxon>
        <taxon>Coprinellus</taxon>
    </lineage>
</organism>
<dbReference type="GO" id="GO:0005829">
    <property type="term" value="C:cytosol"/>
    <property type="evidence" value="ECO:0007669"/>
    <property type="project" value="TreeGrafter"/>
</dbReference>
<protein>
    <submittedName>
        <fullName evidence="9">Importin alpha re-exporter</fullName>
    </submittedName>
</protein>
<dbReference type="GO" id="GO:0005635">
    <property type="term" value="C:nuclear envelope"/>
    <property type="evidence" value="ECO:0007669"/>
    <property type="project" value="TreeGrafter"/>
</dbReference>
<dbReference type="SMART" id="SM00913">
    <property type="entry name" value="IBN_N"/>
    <property type="match status" value="1"/>
</dbReference>
<dbReference type="Gene3D" id="1.25.10.10">
    <property type="entry name" value="Leucine-rich Repeat Variant"/>
    <property type="match status" value="1"/>
</dbReference>
<dbReference type="Pfam" id="PF08506">
    <property type="entry name" value="Cse1"/>
    <property type="match status" value="2"/>
</dbReference>
<keyword evidence="7" id="KW-0539">Nucleus</keyword>
<keyword evidence="6" id="KW-0653">Protein transport</keyword>
<evidence type="ECO:0000313" key="9">
    <source>
        <dbReference type="EMBL" id="TEB26806.1"/>
    </source>
</evidence>
<dbReference type="PANTHER" id="PTHR10997:SF8">
    <property type="entry name" value="EXPORTIN-2"/>
    <property type="match status" value="1"/>
</dbReference>
<dbReference type="InterPro" id="IPR016024">
    <property type="entry name" value="ARM-type_fold"/>
</dbReference>
<keyword evidence="10" id="KW-1185">Reference proteome</keyword>
<dbReference type="Proteomes" id="UP000298030">
    <property type="component" value="Unassembled WGS sequence"/>
</dbReference>
<reference evidence="9 10" key="1">
    <citation type="journal article" date="2019" name="Nat. Ecol. Evol.">
        <title>Megaphylogeny resolves global patterns of mushroom evolution.</title>
        <authorList>
            <person name="Varga T."/>
            <person name="Krizsan K."/>
            <person name="Foldi C."/>
            <person name="Dima B."/>
            <person name="Sanchez-Garcia M."/>
            <person name="Sanchez-Ramirez S."/>
            <person name="Szollosi G.J."/>
            <person name="Szarkandi J.G."/>
            <person name="Papp V."/>
            <person name="Albert L."/>
            <person name="Andreopoulos W."/>
            <person name="Angelini C."/>
            <person name="Antonin V."/>
            <person name="Barry K.W."/>
            <person name="Bougher N.L."/>
            <person name="Buchanan P."/>
            <person name="Buyck B."/>
            <person name="Bense V."/>
            <person name="Catcheside P."/>
            <person name="Chovatia M."/>
            <person name="Cooper J."/>
            <person name="Damon W."/>
            <person name="Desjardin D."/>
            <person name="Finy P."/>
            <person name="Geml J."/>
            <person name="Haridas S."/>
            <person name="Hughes K."/>
            <person name="Justo A."/>
            <person name="Karasinski D."/>
            <person name="Kautmanova I."/>
            <person name="Kiss B."/>
            <person name="Kocsube S."/>
            <person name="Kotiranta H."/>
            <person name="LaButti K.M."/>
            <person name="Lechner B.E."/>
            <person name="Liimatainen K."/>
            <person name="Lipzen A."/>
            <person name="Lukacs Z."/>
            <person name="Mihaltcheva S."/>
            <person name="Morgado L.N."/>
            <person name="Niskanen T."/>
            <person name="Noordeloos M.E."/>
            <person name="Ohm R.A."/>
            <person name="Ortiz-Santana B."/>
            <person name="Ovrebo C."/>
            <person name="Racz N."/>
            <person name="Riley R."/>
            <person name="Savchenko A."/>
            <person name="Shiryaev A."/>
            <person name="Soop K."/>
            <person name="Spirin V."/>
            <person name="Szebenyi C."/>
            <person name="Tomsovsky M."/>
            <person name="Tulloss R.E."/>
            <person name="Uehling J."/>
            <person name="Grigoriev I.V."/>
            <person name="Vagvolgyi C."/>
            <person name="Papp T."/>
            <person name="Martin F.M."/>
            <person name="Miettinen O."/>
            <person name="Hibbett D.S."/>
            <person name="Nagy L.G."/>
        </authorList>
    </citation>
    <scope>NUCLEOTIDE SEQUENCE [LARGE SCALE GENOMIC DNA]</scope>
    <source>
        <strain evidence="9 10">FP101781</strain>
    </source>
</reference>
<dbReference type="Pfam" id="PF03810">
    <property type="entry name" value="IBN_N"/>
    <property type="match status" value="1"/>
</dbReference>
<dbReference type="AlphaFoldDB" id="A0A4Y7SY57"/>
<dbReference type="InterPro" id="IPR001494">
    <property type="entry name" value="Importin-beta_N"/>
</dbReference>
<dbReference type="STRING" id="71717.A0A4Y7SY57"/>
<evidence type="ECO:0000256" key="7">
    <source>
        <dbReference type="ARBA" id="ARBA00023242"/>
    </source>
</evidence>
<evidence type="ECO:0000256" key="5">
    <source>
        <dbReference type="ARBA" id="ARBA00022490"/>
    </source>
</evidence>
<keyword evidence="4" id="KW-0813">Transport</keyword>
<dbReference type="GO" id="GO:0031267">
    <property type="term" value="F:small GTPase binding"/>
    <property type="evidence" value="ECO:0007669"/>
    <property type="project" value="InterPro"/>
</dbReference>
<comment type="similarity">
    <text evidence="3">Belongs to the XPO2/CSE1 family.</text>
</comment>
<gene>
    <name evidence="9" type="ORF">FA13DRAFT_1795288</name>
</gene>
<name>A0A4Y7SY57_COPMI</name>
<evidence type="ECO:0000259" key="8">
    <source>
        <dbReference type="PROSITE" id="PS50166"/>
    </source>
</evidence>
<accession>A0A4Y7SY57</accession>
<dbReference type="InterPro" id="IPR013713">
    <property type="entry name" value="XPO2_central"/>
</dbReference>
<keyword evidence="5" id="KW-0963">Cytoplasm</keyword>
<feature type="domain" description="Importin N-terminal" evidence="8">
    <location>
        <begin position="20"/>
        <end position="91"/>
    </location>
</feature>
<comment type="subcellular location">
    <subcellularLocation>
        <location evidence="2">Cytoplasm</location>
    </subcellularLocation>
    <subcellularLocation>
        <location evidence="1">Nucleus</location>
    </subcellularLocation>
</comment>
<evidence type="ECO:0000256" key="2">
    <source>
        <dbReference type="ARBA" id="ARBA00004496"/>
    </source>
</evidence>
<evidence type="ECO:0000313" key="10">
    <source>
        <dbReference type="Proteomes" id="UP000298030"/>
    </source>
</evidence>
<dbReference type="GO" id="GO:0006606">
    <property type="term" value="P:protein import into nucleus"/>
    <property type="evidence" value="ECO:0007669"/>
    <property type="project" value="TreeGrafter"/>
</dbReference>
<dbReference type="PANTHER" id="PTHR10997">
    <property type="entry name" value="IMPORTIN-7, 8, 11"/>
    <property type="match status" value="1"/>
</dbReference>
<dbReference type="GO" id="GO:0005049">
    <property type="term" value="F:nuclear export signal receptor activity"/>
    <property type="evidence" value="ECO:0007669"/>
    <property type="project" value="TreeGrafter"/>
</dbReference>
<evidence type="ECO:0000256" key="6">
    <source>
        <dbReference type="ARBA" id="ARBA00022927"/>
    </source>
</evidence>
<dbReference type="InterPro" id="IPR005043">
    <property type="entry name" value="XPO2_C"/>
</dbReference>
<dbReference type="SUPFAM" id="SSF48371">
    <property type="entry name" value="ARM repeat"/>
    <property type="match status" value="1"/>
</dbReference>
<dbReference type="OrthoDB" id="3268246at2759"/>
<dbReference type="PROSITE" id="PS50166">
    <property type="entry name" value="IMPORTIN_B_NT"/>
    <property type="match status" value="1"/>
</dbReference>
<dbReference type="EMBL" id="QPFP01000045">
    <property type="protein sequence ID" value="TEB26806.1"/>
    <property type="molecule type" value="Genomic_DNA"/>
</dbReference>
<dbReference type="Pfam" id="PF03378">
    <property type="entry name" value="CAS_CSE1"/>
    <property type="match status" value="1"/>
</dbReference>
<proteinExistence type="inferred from homology"/>
<dbReference type="InterPro" id="IPR011989">
    <property type="entry name" value="ARM-like"/>
</dbReference>
<evidence type="ECO:0000256" key="3">
    <source>
        <dbReference type="ARBA" id="ARBA00008669"/>
    </source>
</evidence>
<evidence type="ECO:0000256" key="4">
    <source>
        <dbReference type="ARBA" id="ARBA00022448"/>
    </source>
</evidence>
<sequence length="957" mass="106347">MADLPNLLLASLEPSTRKQAEQNLNVISAQKGFLTHLLALVLERTQPAPVRLAGSIYLKNIAKLRWEEEVQPLPEDDKAALRSQLVPAMLALSNPADKTIRNQIAESVALIAELDFPDRWSNLIEQLVSSLSLTDYNVNVGVLETAHSIFKVWRAQVRSDQLFGEINFVLGKFVTPFLQLFKRTAELLLNPSSAPSITSPAANYALVTQGMVLLTEIFYDLTCHDLPPAFEDGYDVFFGAEGWFHKFISWDPAELRGDPDDTEPSLPSKLKTGILEISELWMKLYPEQLQRSNAVATIVQNVWLLIGSNKLPGIADDALVSQALRFISTAIRTGYYKDLFSDKATISTLVEGVVIPNVSLREHDVEQFEDDPLEFIRLDLSLSATGTDLATRRHAAADVPSGPGGKWSYNQNKEGDWKAKDSAIFLLTAIATRGSTSQHGVTSTNALVDVVKFFSEHVYQDLQAASGSVHPILQVDAIRFLYAFRNQLNKEQLLSVLPLLAQHLRSDNYVTYTYAAITIERVLFIRQNGMLLFSQADIHESAAQLLDALLTKVESGGTPEKVAENDHLMKCAMRVIITARQTLIPIYQGVLSRLVAILGVISKNPSNPNFDQYIFESLSALIRFVVEGNASTLPTFEQALFGPFTIIIQQDIDQYVPYVFQVLAQMLELHTSDIPAEYRSLLPFLLTPVVWQQKGSIPGLVKLLKAFIVRDATQMVSGGQMASVLAVVQQRLVPSKVNDVWGFELLQTVVSYVKPADLQQYLRPIVMTLLNRLQTSKTDSYVHLFAKFILYFTAVNVDGLTPDQLITTVEGIQPQLWSQILTSFVIPQAPKVPHRDRKLAVIGTTRLLTRSKLMLTEPSVRAWPPLYTALRQLFSEPQHFAKSSADDQNAGFTEIDFEEQAAGYQAAYSRLAASESKEVDAVAWVGNPVEYAQKELERLASERPEVRGLIQAGGGGL</sequence>
<dbReference type="GO" id="GO:0006611">
    <property type="term" value="P:protein export from nucleus"/>
    <property type="evidence" value="ECO:0007669"/>
    <property type="project" value="TreeGrafter"/>
</dbReference>
<comment type="caution">
    <text evidence="9">The sequence shown here is derived from an EMBL/GenBank/DDBJ whole genome shotgun (WGS) entry which is preliminary data.</text>
</comment>